<dbReference type="GO" id="GO:0044818">
    <property type="term" value="P:mitotic G2/M transition checkpoint"/>
    <property type="evidence" value="ECO:0007669"/>
    <property type="project" value="TreeGrafter"/>
</dbReference>
<name>A0A834YQS6_TETSI</name>
<dbReference type="GO" id="GO:0010212">
    <property type="term" value="P:response to ionizing radiation"/>
    <property type="evidence" value="ECO:0007669"/>
    <property type="project" value="TreeGrafter"/>
</dbReference>
<dbReference type="FunFam" id="2.40.50.140:FF:000072">
    <property type="entry name" value="SOSS complex subunit B2"/>
    <property type="match status" value="1"/>
</dbReference>
<gene>
    <name evidence="2" type="ORF">HHK36_022868</name>
</gene>
<evidence type="ECO:0008006" key="4">
    <source>
        <dbReference type="Google" id="ProtNLM"/>
    </source>
</evidence>
<accession>A0A834YQS6</accession>
<sequence>MVSLKDIVPAALNNITTQFILLEKGTTTLEGQHKTCLALVADETAAVHFQLWGTECDSFEPGDIIRLTNGIFSYNRNNLVLRAGKRGNTEKVGEFTMTFVETPNMCEIRWIPDPNSKKYVLYGFTAPVLSKSIEISNGLSKIFSEISKFLLEVILYGFFPSDKTLSCFCYPLCLVEDILIHFLDSSKAKLDQSRPLDPPPTMLQTMLVPWPADWWDWDMMMVWAVGGISHSAHLESVKSP</sequence>
<organism evidence="2 3">
    <name type="scientific">Tetracentron sinense</name>
    <name type="common">Spur-leaf</name>
    <dbReference type="NCBI Taxonomy" id="13715"/>
    <lineage>
        <taxon>Eukaryota</taxon>
        <taxon>Viridiplantae</taxon>
        <taxon>Streptophyta</taxon>
        <taxon>Embryophyta</taxon>
        <taxon>Tracheophyta</taxon>
        <taxon>Spermatophyta</taxon>
        <taxon>Magnoliopsida</taxon>
        <taxon>Trochodendrales</taxon>
        <taxon>Trochodendraceae</taxon>
        <taxon>Tetracentron</taxon>
    </lineage>
</organism>
<dbReference type="OrthoDB" id="295715at2759"/>
<protein>
    <recommendedName>
        <fullName evidence="4">SOSS complex subunit B homolog</fullName>
    </recommendedName>
</protein>
<dbReference type="Gene3D" id="2.40.50.140">
    <property type="entry name" value="Nucleic acid-binding proteins"/>
    <property type="match status" value="1"/>
</dbReference>
<keyword evidence="3" id="KW-1185">Reference proteome</keyword>
<evidence type="ECO:0000256" key="1">
    <source>
        <dbReference type="ARBA" id="ARBA00023125"/>
    </source>
</evidence>
<dbReference type="EMBL" id="JABCRI010000016">
    <property type="protein sequence ID" value="KAF8392525.1"/>
    <property type="molecule type" value="Genomic_DNA"/>
</dbReference>
<keyword evidence="1" id="KW-0238">DNA-binding</keyword>
<dbReference type="InterPro" id="IPR051231">
    <property type="entry name" value="SOSS-B"/>
</dbReference>
<dbReference type="InterPro" id="IPR012340">
    <property type="entry name" value="NA-bd_OB-fold"/>
</dbReference>
<evidence type="ECO:0000313" key="3">
    <source>
        <dbReference type="Proteomes" id="UP000655225"/>
    </source>
</evidence>
<dbReference type="GO" id="GO:0070876">
    <property type="term" value="C:SOSS complex"/>
    <property type="evidence" value="ECO:0007669"/>
    <property type="project" value="TreeGrafter"/>
</dbReference>
<dbReference type="GO" id="GO:0003677">
    <property type="term" value="F:DNA binding"/>
    <property type="evidence" value="ECO:0007669"/>
    <property type="project" value="UniProtKB-KW"/>
</dbReference>
<dbReference type="Proteomes" id="UP000655225">
    <property type="component" value="Unassembled WGS sequence"/>
</dbReference>
<dbReference type="GO" id="GO:0005694">
    <property type="term" value="C:chromosome"/>
    <property type="evidence" value="ECO:0007669"/>
    <property type="project" value="UniProtKB-ARBA"/>
</dbReference>
<dbReference type="GO" id="GO:0000724">
    <property type="term" value="P:double-strand break repair via homologous recombination"/>
    <property type="evidence" value="ECO:0007669"/>
    <property type="project" value="TreeGrafter"/>
</dbReference>
<dbReference type="SUPFAM" id="SSF50249">
    <property type="entry name" value="Nucleic acid-binding proteins"/>
    <property type="match status" value="1"/>
</dbReference>
<proteinExistence type="predicted"/>
<evidence type="ECO:0000313" key="2">
    <source>
        <dbReference type="EMBL" id="KAF8392525.1"/>
    </source>
</evidence>
<comment type="caution">
    <text evidence="2">The sequence shown here is derived from an EMBL/GenBank/DDBJ whole genome shotgun (WGS) entry which is preliminary data.</text>
</comment>
<dbReference type="PANTHER" id="PTHR13356:SF0">
    <property type="entry name" value="SOSS COMPLEX SUBUNIT B HOMOLOG"/>
    <property type="match status" value="1"/>
</dbReference>
<reference evidence="2 3" key="1">
    <citation type="submission" date="2020-04" db="EMBL/GenBank/DDBJ databases">
        <title>Plant Genome Project.</title>
        <authorList>
            <person name="Zhang R.-G."/>
        </authorList>
    </citation>
    <scope>NUCLEOTIDE SEQUENCE [LARGE SCALE GENOMIC DNA]</scope>
    <source>
        <strain evidence="2">YNK0</strain>
        <tissue evidence="2">Leaf</tissue>
    </source>
</reference>
<dbReference type="PANTHER" id="PTHR13356">
    <property type="entry name" value="OB FOLD NUCLEIC ACID BINDING PROTEIN-RELATED"/>
    <property type="match status" value="1"/>
</dbReference>
<dbReference type="AlphaFoldDB" id="A0A834YQS6"/>